<keyword evidence="2" id="KW-1185">Reference proteome</keyword>
<evidence type="ECO:0000313" key="1">
    <source>
        <dbReference type="EMBL" id="MBT1711519.1"/>
    </source>
</evidence>
<comment type="caution">
    <text evidence="1">The sequence shown here is derived from an EMBL/GenBank/DDBJ whole genome shotgun (WGS) entry which is preliminary data.</text>
</comment>
<accession>A0AAP2E3N9</accession>
<protein>
    <submittedName>
        <fullName evidence="1">Uncharacterized protein</fullName>
    </submittedName>
</protein>
<name>A0AAP2E3N9_9BACT</name>
<proteinExistence type="predicted"/>
<reference evidence="1 2" key="1">
    <citation type="submission" date="2021-05" db="EMBL/GenBank/DDBJ databases">
        <title>A Polyphasic approach of four new species of the genus Ohtaekwangia: Ohtaekwangia histidinii sp. nov., Ohtaekwangia cretensis sp. nov., Ohtaekwangia indiensis sp. nov., Ohtaekwangia reichenbachii sp. nov. from diverse environment.</title>
        <authorList>
            <person name="Octaviana S."/>
        </authorList>
    </citation>
    <scope>NUCLEOTIDE SEQUENCE [LARGE SCALE GENOMIC DNA]</scope>
    <source>
        <strain evidence="1 2">PWU5</strain>
    </source>
</reference>
<sequence length="99" mass="11035">MNYYVNADQKVEVGTFGIAEIPVQARKLTGIKARMSHISCVHKAVMISSFARRHQIQASLVHLNPDVAKIISSTDACHQLQTVYAAYKEQTEFVSSLDQ</sequence>
<evidence type="ECO:0000313" key="2">
    <source>
        <dbReference type="Proteomes" id="UP001319080"/>
    </source>
</evidence>
<dbReference type="EMBL" id="JAHESE010000035">
    <property type="protein sequence ID" value="MBT1711519.1"/>
    <property type="molecule type" value="Genomic_DNA"/>
</dbReference>
<gene>
    <name evidence="1" type="ORF">KK062_24970</name>
</gene>
<organism evidence="1 2">
    <name type="scientific">Dawidia cretensis</name>
    <dbReference type="NCBI Taxonomy" id="2782350"/>
    <lineage>
        <taxon>Bacteria</taxon>
        <taxon>Pseudomonadati</taxon>
        <taxon>Bacteroidota</taxon>
        <taxon>Cytophagia</taxon>
        <taxon>Cytophagales</taxon>
        <taxon>Chryseotaleaceae</taxon>
        <taxon>Dawidia</taxon>
    </lineage>
</organism>
<dbReference type="AlphaFoldDB" id="A0AAP2E3N9"/>
<dbReference type="Proteomes" id="UP001319080">
    <property type="component" value="Unassembled WGS sequence"/>
</dbReference>